<sequence length="75" mass="8777">MRYDLIGSSWVSKCELNEVDLYLKNLSLGSFTGQETRNDYLVDVARRETVRVPVEEYPNNKFDRETTSAYFTESE</sequence>
<accession>A0AAN8SDD6</accession>
<protein>
    <submittedName>
        <fullName evidence="1">Uncharacterized protein</fullName>
    </submittedName>
</protein>
<comment type="caution">
    <text evidence="1">The sequence shown here is derived from an EMBL/GenBank/DDBJ whole genome shotgun (WGS) entry which is preliminary data.</text>
</comment>
<dbReference type="Proteomes" id="UP001372834">
    <property type="component" value="Unassembled WGS sequence"/>
</dbReference>
<reference evidence="1 2" key="1">
    <citation type="submission" date="2023-10" db="EMBL/GenBank/DDBJ databases">
        <title>Genomes of two closely related lineages of the louse Polyplax serrata with different host specificities.</title>
        <authorList>
            <person name="Martinu J."/>
            <person name="Tarabai H."/>
            <person name="Stefka J."/>
            <person name="Hypsa V."/>
        </authorList>
    </citation>
    <scope>NUCLEOTIDE SEQUENCE [LARGE SCALE GENOMIC DNA]</scope>
    <source>
        <strain evidence="1">HR10_N</strain>
    </source>
</reference>
<name>A0AAN8SDD6_POLSC</name>
<proteinExistence type="predicted"/>
<organism evidence="1 2">
    <name type="scientific">Polyplax serrata</name>
    <name type="common">Common mouse louse</name>
    <dbReference type="NCBI Taxonomy" id="468196"/>
    <lineage>
        <taxon>Eukaryota</taxon>
        <taxon>Metazoa</taxon>
        <taxon>Ecdysozoa</taxon>
        <taxon>Arthropoda</taxon>
        <taxon>Hexapoda</taxon>
        <taxon>Insecta</taxon>
        <taxon>Pterygota</taxon>
        <taxon>Neoptera</taxon>
        <taxon>Paraneoptera</taxon>
        <taxon>Psocodea</taxon>
        <taxon>Troctomorpha</taxon>
        <taxon>Phthiraptera</taxon>
        <taxon>Anoplura</taxon>
        <taxon>Polyplacidae</taxon>
        <taxon>Polyplax</taxon>
    </lineage>
</organism>
<evidence type="ECO:0000313" key="2">
    <source>
        <dbReference type="Proteomes" id="UP001372834"/>
    </source>
</evidence>
<evidence type="ECO:0000313" key="1">
    <source>
        <dbReference type="EMBL" id="KAK6644189.1"/>
    </source>
</evidence>
<dbReference type="AlphaFoldDB" id="A0AAN8SDD6"/>
<dbReference type="EMBL" id="JAWJWE010000001">
    <property type="protein sequence ID" value="KAK6644189.1"/>
    <property type="molecule type" value="Genomic_DNA"/>
</dbReference>
<gene>
    <name evidence="1" type="ORF">RUM43_000456</name>
</gene>